<protein>
    <submittedName>
        <fullName evidence="18">TonB-dependent receptor</fullName>
    </submittedName>
</protein>
<evidence type="ECO:0000256" key="8">
    <source>
        <dbReference type="ARBA" id="ARBA00023065"/>
    </source>
</evidence>
<dbReference type="RefSeq" id="WP_205442690.1">
    <property type="nucleotide sequence ID" value="NZ_CP061510.1"/>
</dbReference>
<evidence type="ECO:0000256" key="13">
    <source>
        <dbReference type="PROSITE-ProRule" id="PRU10144"/>
    </source>
</evidence>
<feature type="domain" description="TonB-dependent receptor plug" evidence="17">
    <location>
        <begin position="77"/>
        <end position="186"/>
    </location>
</feature>
<keyword evidence="9 14" id="KW-0798">TonB box</keyword>
<evidence type="ECO:0000256" key="11">
    <source>
        <dbReference type="ARBA" id="ARBA00023237"/>
    </source>
</evidence>
<evidence type="ECO:0000256" key="9">
    <source>
        <dbReference type="ARBA" id="ARBA00023077"/>
    </source>
</evidence>
<dbReference type="Proteomes" id="UP000663637">
    <property type="component" value="Chromosome"/>
</dbReference>
<feature type="chain" id="PRO_5046877505" evidence="15">
    <location>
        <begin position="24"/>
        <end position="802"/>
    </location>
</feature>
<dbReference type="InterPro" id="IPR010917">
    <property type="entry name" value="TonB_rcpt_CS"/>
</dbReference>
<dbReference type="InterPro" id="IPR036942">
    <property type="entry name" value="Beta-barrel_TonB_sf"/>
</dbReference>
<gene>
    <name evidence="18" type="ORF">IDJ81_00180</name>
</gene>
<dbReference type="SUPFAM" id="SSF56935">
    <property type="entry name" value="Porins"/>
    <property type="match status" value="1"/>
</dbReference>
<evidence type="ECO:0000256" key="3">
    <source>
        <dbReference type="ARBA" id="ARBA00022452"/>
    </source>
</evidence>
<feature type="signal peptide" evidence="15">
    <location>
        <begin position="1"/>
        <end position="23"/>
    </location>
</feature>
<keyword evidence="6 15" id="KW-0732">Signal</keyword>
<evidence type="ECO:0000259" key="16">
    <source>
        <dbReference type="Pfam" id="PF00593"/>
    </source>
</evidence>
<evidence type="ECO:0000256" key="14">
    <source>
        <dbReference type="RuleBase" id="RU003357"/>
    </source>
</evidence>
<dbReference type="InterPro" id="IPR039426">
    <property type="entry name" value="TonB-dep_rcpt-like"/>
</dbReference>
<dbReference type="PANTHER" id="PTHR32552:SF81">
    <property type="entry name" value="TONB-DEPENDENT OUTER MEMBRANE RECEPTOR"/>
    <property type="match status" value="1"/>
</dbReference>
<keyword evidence="4" id="KW-0410">Iron transport</keyword>
<keyword evidence="2 12" id="KW-0813">Transport</keyword>
<dbReference type="CDD" id="cd01347">
    <property type="entry name" value="ligand_gated_channel"/>
    <property type="match status" value="1"/>
</dbReference>
<evidence type="ECO:0000313" key="18">
    <source>
        <dbReference type="EMBL" id="QSB44660.1"/>
    </source>
</evidence>
<organism evidence="18 19">
    <name type="scientific">Tsuneonella flava</name>
    <dbReference type="NCBI Taxonomy" id="2055955"/>
    <lineage>
        <taxon>Bacteria</taxon>
        <taxon>Pseudomonadati</taxon>
        <taxon>Pseudomonadota</taxon>
        <taxon>Alphaproteobacteria</taxon>
        <taxon>Sphingomonadales</taxon>
        <taxon>Erythrobacteraceae</taxon>
        <taxon>Tsuneonella</taxon>
    </lineage>
</organism>
<sequence length="802" mass="86437">MNRPTIYASRLALAASFAFGAFAAPAFAQDATDAAPAFAQDATDAAPAADADTAAAESGITDGDAIVVIARKREERLLDVPIAITALGEAALDKMGANDLSGVQGAVPNVNLVQGRGSASSANFFIRGIGQPDALQTFDPAVGVYVDGVYMSRIQGALLNLFDVQRVEVLRGPQGTLYGKNTIGGAVNIVSKKPDLDRTLGEAAFTYGDYNETTAKGYVSVPVVPGSVALSVAALYDNRDGIVTDPTTGEKYNDRNNLSARAILRAQLSEGVEVLLSGDYTRQRNSLTLGYPTAPLVGFDYNATFTALTPFVIAPAATYGAYDYKATPSFHNGEGQRLDHWGVSGTVNVELGGPFSLTSITAYRKLRPDLYIDIDATAAQVGDVFVGIDQHQFSQELQLKLDADRLAGVFGLYYLNEKVTSHQEAYANDYLRYVGTPLDFIRYIDDDQNLDSYAAFGQLTYNLTDQLSLTAGLRYTRETKRYHRETTALLSSPVFPAVQVPSGFVFPDDLPAPYNAQNEVTFDAWTPMASLSYKPSENIMVYASASRGFKSGGFNGRVNGLADVTLEVDGQTEVVPYFAPEKVWTYEAGAKGSWLNGKVTMSLAAFHSDYTDFQARVGGGNTGITGGSFPVINAGQLKIDGVEFEAMVRPSRPLTLSASVGYLDARYTEFKDGRRPPAFSCNPTGSKIVCKPAFAPPLTARLGADYTVPIGAATLSFGGDARFVDKQYLSVDNREGLMEDGYFLGNLYAQVDFDKFYVRGMVKNVTDSLYKTDGQEFSSVGNIQTVYYGDPRTWQVTVGVRF</sequence>
<evidence type="ECO:0000256" key="2">
    <source>
        <dbReference type="ARBA" id="ARBA00022448"/>
    </source>
</evidence>
<evidence type="ECO:0000256" key="12">
    <source>
        <dbReference type="PROSITE-ProRule" id="PRU01360"/>
    </source>
</evidence>
<evidence type="ECO:0000256" key="5">
    <source>
        <dbReference type="ARBA" id="ARBA00022692"/>
    </source>
</evidence>
<proteinExistence type="inferred from homology"/>
<keyword evidence="11 12" id="KW-0998">Cell outer membrane</keyword>
<dbReference type="InterPro" id="IPR000531">
    <property type="entry name" value="Beta-barrel_TonB"/>
</dbReference>
<comment type="subcellular location">
    <subcellularLocation>
        <location evidence="1 12">Cell outer membrane</location>
        <topology evidence="1 12">Multi-pass membrane protein</topology>
    </subcellularLocation>
</comment>
<evidence type="ECO:0000256" key="1">
    <source>
        <dbReference type="ARBA" id="ARBA00004571"/>
    </source>
</evidence>
<evidence type="ECO:0000256" key="4">
    <source>
        <dbReference type="ARBA" id="ARBA00022496"/>
    </source>
</evidence>
<reference evidence="18 19" key="1">
    <citation type="submission" date="2020-09" db="EMBL/GenBank/DDBJ databases">
        <title>Complete genome sequence of altererythrobacter flavus SS-21NJ, isolated from Dongying oil sludge in Shandong province.</title>
        <authorList>
            <person name="Sun S."/>
            <person name="Zhang Z."/>
        </authorList>
    </citation>
    <scope>NUCLEOTIDE SEQUENCE [LARGE SCALE GENOMIC DNA]</scope>
    <source>
        <strain evidence="18 19">SS-21NJ</strain>
    </source>
</reference>
<dbReference type="Pfam" id="PF07715">
    <property type="entry name" value="Plug"/>
    <property type="match status" value="1"/>
</dbReference>
<keyword evidence="10 12" id="KW-0472">Membrane</keyword>
<dbReference type="PROSITE" id="PS52016">
    <property type="entry name" value="TONB_DEPENDENT_REC_3"/>
    <property type="match status" value="1"/>
</dbReference>
<keyword evidence="3 12" id="KW-1134">Transmembrane beta strand</keyword>
<feature type="domain" description="TonB-dependent receptor-like beta-barrel" evidence="16">
    <location>
        <begin position="279"/>
        <end position="764"/>
    </location>
</feature>
<evidence type="ECO:0000256" key="10">
    <source>
        <dbReference type="ARBA" id="ARBA00023136"/>
    </source>
</evidence>
<dbReference type="EMBL" id="CP061510">
    <property type="protein sequence ID" value="QSB44660.1"/>
    <property type="molecule type" value="Genomic_DNA"/>
</dbReference>
<evidence type="ECO:0000256" key="7">
    <source>
        <dbReference type="ARBA" id="ARBA00023004"/>
    </source>
</evidence>
<dbReference type="Pfam" id="PF00593">
    <property type="entry name" value="TonB_dep_Rec_b-barrel"/>
    <property type="match status" value="1"/>
</dbReference>
<evidence type="ECO:0000256" key="6">
    <source>
        <dbReference type="ARBA" id="ARBA00022729"/>
    </source>
</evidence>
<keyword evidence="18" id="KW-0675">Receptor</keyword>
<dbReference type="PANTHER" id="PTHR32552">
    <property type="entry name" value="FERRICHROME IRON RECEPTOR-RELATED"/>
    <property type="match status" value="1"/>
</dbReference>
<accession>A0ABX7K8R6</accession>
<keyword evidence="7" id="KW-0408">Iron</keyword>
<keyword evidence="19" id="KW-1185">Reference proteome</keyword>
<dbReference type="Gene3D" id="2.40.170.20">
    <property type="entry name" value="TonB-dependent receptor, beta-barrel domain"/>
    <property type="match status" value="1"/>
</dbReference>
<dbReference type="InterPro" id="IPR012910">
    <property type="entry name" value="Plug_dom"/>
</dbReference>
<comment type="similarity">
    <text evidence="12 14">Belongs to the TonB-dependent receptor family.</text>
</comment>
<evidence type="ECO:0000313" key="19">
    <source>
        <dbReference type="Proteomes" id="UP000663637"/>
    </source>
</evidence>
<evidence type="ECO:0000259" key="17">
    <source>
        <dbReference type="Pfam" id="PF07715"/>
    </source>
</evidence>
<name>A0ABX7K8R6_9SPHN</name>
<feature type="short sequence motif" description="TonB C-terminal box" evidence="13">
    <location>
        <begin position="785"/>
        <end position="802"/>
    </location>
</feature>
<dbReference type="PROSITE" id="PS01156">
    <property type="entry name" value="TONB_DEPENDENT_REC_2"/>
    <property type="match status" value="1"/>
</dbReference>
<keyword evidence="8" id="KW-0406">Ion transport</keyword>
<keyword evidence="5 12" id="KW-0812">Transmembrane</keyword>
<evidence type="ECO:0000256" key="15">
    <source>
        <dbReference type="SAM" id="SignalP"/>
    </source>
</evidence>